<evidence type="ECO:0000313" key="2">
    <source>
        <dbReference type="EMBL" id="VDO78104.1"/>
    </source>
</evidence>
<proteinExistence type="inferred from homology"/>
<dbReference type="Proteomes" id="UP000279833">
    <property type="component" value="Unassembled WGS sequence"/>
</dbReference>
<dbReference type="Pfam" id="PF05217">
    <property type="entry name" value="SAXO1-2"/>
    <property type="match status" value="1"/>
</dbReference>
<dbReference type="AlphaFoldDB" id="A0A183JJS9"/>
<dbReference type="GO" id="GO:0008017">
    <property type="term" value="F:microtubule binding"/>
    <property type="evidence" value="ECO:0007669"/>
    <property type="project" value="InterPro"/>
</dbReference>
<dbReference type="STRING" id="6186.A0A183JJS9"/>
<dbReference type="GO" id="GO:0005814">
    <property type="term" value="C:centriole"/>
    <property type="evidence" value="ECO:0007669"/>
    <property type="project" value="TreeGrafter"/>
</dbReference>
<gene>
    <name evidence="2" type="ORF">SCUD_LOCUS2957</name>
</gene>
<dbReference type="PANTHER" id="PTHR31516">
    <property type="entry name" value="STABILIZER OF AXONEMAL MICROTUBULES 2"/>
    <property type="match status" value="1"/>
</dbReference>
<dbReference type="InterPro" id="IPR033336">
    <property type="entry name" value="SAXO1/2"/>
</dbReference>
<dbReference type="PANTHER" id="PTHR31516:SF17">
    <property type="entry name" value="STABILIZER OF AXONEMAL MICROTUBULES 2"/>
    <property type="match status" value="1"/>
</dbReference>
<evidence type="ECO:0000313" key="3">
    <source>
        <dbReference type="Proteomes" id="UP000279833"/>
    </source>
</evidence>
<reference evidence="4" key="1">
    <citation type="submission" date="2016-06" db="UniProtKB">
        <authorList>
            <consortium name="WormBaseParasite"/>
        </authorList>
    </citation>
    <scope>IDENTIFICATION</scope>
</reference>
<keyword evidence="3" id="KW-1185">Reference proteome</keyword>
<dbReference type="WBParaSite" id="SCUD_0000295601-mRNA-1">
    <property type="protein sequence ID" value="SCUD_0000295601-mRNA-1"/>
    <property type="gene ID" value="SCUD_0000295601"/>
</dbReference>
<protein>
    <submittedName>
        <fullName evidence="2 4">Uncharacterized protein</fullName>
    </submittedName>
</protein>
<sequence length="116" mass="13359">MYIFFYRVDFIPHPLSIQNSCRKEAQYQPPQGTFDGLTTYTKEYTGKSGQLVVPVKPTIRKGSTAKFDGEATYTADYRPWKLERRELATGRESNWPKPNLPFSGTPTYTSDYVAYK</sequence>
<evidence type="ECO:0000313" key="4">
    <source>
        <dbReference type="WBParaSite" id="SCUD_0000295601-mRNA-1"/>
    </source>
</evidence>
<reference evidence="2 3" key="2">
    <citation type="submission" date="2018-11" db="EMBL/GenBank/DDBJ databases">
        <authorList>
            <consortium name="Pathogen Informatics"/>
        </authorList>
    </citation>
    <scope>NUCLEOTIDE SEQUENCE [LARGE SCALE GENOMIC DNA]</scope>
    <source>
        <strain evidence="2">Dakar</strain>
        <strain evidence="3">Dakar, Senegal</strain>
    </source>
</reference>
<dbReference type="GO" id="GO:0036064">
    <property type="term" value="C:ciliary basal body"/>
    <property type="evidence" value="ECO:0007669"/>
    <property type="project" value="TreeGrafter"/>
</dbReference>
<dbReference type="GO" id="GO:0036126">
    <property type="term" value="C:sperm flagellum"/>
    <property type="evidence" value="ECO:0007669"/>
    <property type="project" value="TreeGrafter"/>
</dbReference>
<organism evidence="4">
    <name type="scientific">Schistosoma curassoni</name>
    <dbReference type="NCBI Taxonomy" id="6186"/>
    <lineage>
        <taxon>Eukaryota</taxon>
        <taxon>Metazoa</taxon>
        <taxon>Spiralia</taxon>
        <taxon>Lophotrochozoa</taxon>
        <taxon>Platyhelminthes</taxon>
        <taxon>Trematoda</taxon>
        <taxon>Digenea</taxon>
        <taxon>Strigeidida</taxon>
        <taxon>Schistosomatoidea</taxon>
        <taxon>Schistosomatidae</taxon>
        <taxon>Schistosoma</taxon>
    </lineage>
</organism>
<evidence type="ECO:0000256" key="1">
    <source>
        <dbReference type="ARBA" id="ARBA00008738"/>
    </source>
</evidence>
<comment type="similarity">
    <text evidence="1">Belongs to the FAM154 family.</text>
</comment>
<accession>A0A183JJS9</accession>
<dbReference type="GO" id="GO:0005879">
    <property type="term" value="C:axonemal microtubule"/>
    <property type="evidence" value="ECO:0007669"/>
    <property type="project" value="TreeGrafter"/>
</dbReference>
<dbReference type="EMBL" id="UZAK01003090">
    <property type="protein sequence ID" value="VDO78104.1"/>
    <property type="molecule type" value="Genomic_DNA"/>
</dbReference>
<name>A0A183JJS9_9TREM</name>